<keyword evidence="2" id="KW-0813">Transport</keyword>
<dbReference type="InterPro" id="IPR035938">
    <property type="entry name" value="Hemerythrin-like_sf"/>
</dbReference>
<organism evidence="6 7">
    <name type="scientific">Desulfotalea psychrophila (strain LSv54 / DSM 12343)</name>
    <dbReference type="NCBI Taxonomy" id="177439"/>
    <lineage>
        <taxon>Bacteria</taxon>
        <taxon>Pseudomonadati</taxon>
        <taxon>Thermodesulfobacteriota</taxon>
        <taxon>Desulfobulbia</taxon>
        <taxon>Desulfobulbales</taxon>
        <taxon>Desulfocapsaceae</taxon>
        <taxon>Desulfotalea</taxon>
    </lineage>
</organism>
<dbReference type="NCBIfam" id="NF033749">
    <property type="entry name" value="bact_hemeryth"/>
    <property type="match status" value="1"/>
</dbReference>
<evidence type="ECO:0000256" key="2">
    <source>
        <dbReference type="ARBA" id="ARBA00022621"/>
    </source>
</evidence>
<evidence type="ECO:0000256" key="4">
    <source>
        <dbReference type="ARBA" id="ARBA00023004"/>
    </source>
</evidence>
<dbReference type="CDD" id="cd12107">
    <property type="entry name" value="Hemerythrin"/>
    <property type="match status" value="1"/>
</dbReference>
<evidence type="ECO:0000256" key="3">
    <source>
        <dbReference type="ARBA" id="ARBA00022723"/>
    </source>
</evidence>
<keyword evidence="7" id="KW-1185">Reference proteome</keyword>
<dbReference type="InterPro" id="IPR050669">
    <property type="entry name" value="Hemerythrin"/>
</dbReference>
<dbReference type="PANTHER" id="PTHR37164">
    <property type="entry name" value="BACTERIOHEMERYTHRIN"/>
    <property type="match status" value="1"/>
</dbReference>
<dbReference type="SUPFAM" id="SSF47188">
    <property type="entry name" value="Hemerythrin-like"/>
    <property type="match status" value="1"/>
</dbReference>
<dbReference type="PANTHER" id="PTHR37164:SF1">
    <property type="entry name" value="BACTERIOHEMERYTHRIN"/>
    <property type="match status" value="1"/>
</dbReference>
<dbReference type="EMBL" id="CR522870">
    <property type="protein sequence ID" value="CAG36516.1"/>
    <property type="molecule type" value="Genomic_DNA"/>
</dbReference>
<evidence type="ECO:0000256" key="1">
    <source>
        <dbReference type="ARBA" id="ARBA00010587"/>
    </source>
</evidence>
<dbReference type="NCBIfam" id="TIGR02481">
    <property type="entry name" value="hemeryth_dom"/>
    <property type="match status" value="1"/>
</dbReference>
<dbReference type="STRING" id="177439.DP1787"/>
<reference evidence="7" key="1">
    <citation type="journal article" date="2004" name="Environ. Microbiol.">
        <title>The genome of Desulfotalea psychrophila, a sulfate-reducing bacterium from permanently cold Arctic sediments.</title>
        <authorList>
            <person name="Rabus R."/>
            <person name="Ruepp A."/>
            <person name="Frickey T."/>
            <person name="Rattei T."/>
            <person name="Fartmann B."/>
            <person name="Stark M."/>
            <person name="Bauer M."/>
            <person name="Zibat A."/>
            <person name="Lombardot T."/>
            <person name="Becker I."/>
            <person name="Amann J."/>
            <person name="Gellner K."/>
            <person name="Teeling H."/>
            <person name="Leuschner W.D."/>
            <person name="Gloeckner F.-O."/>
            <person name="Lupas A.N."/>
            <person name="Amann R."/>
            <person name="Klenk H.-P."/>
        </authorList>
    </citation>
    <scope>NUCLEOTIDE SEQUENCE [LARGE SCALE GENOMIC DNA]</scope>
    <source>
        <strain evidence="7">DSM 12343 / LSv54</strain>
    </source>
</reference>
<dbReference type="Pfam" id="PF01814">
    <property type="entry name" value="Hemerythrin"/>
    <property type="match status" value="1"/>
</dbReference>
<dbReference type="Gene3D" id="1.20.120.50">
    <property type="entry name" value="Hemerythrin-like"/>
    <property type="match status" value="1"/>
</dbReference>
<evidence type="ECO:0000259" key="5">
    <source>
        <dbReference type="Pfam" id="PF01814"/>
    </source>
</evidence>
<dbReference type="HOGENOM" id="CLU_086902_2_2_7"/>
<dbReference type="eggNOG" id="COG2703">
    <property type="taxonomic scope" value="Bacteria"/>
</dbReference>
<comment type="similarity">
    <text evidence="1">Belongs to the hemerythrin family.</text>
</comment>
<dbReference type="OrthoDB" id="9774644at2"/>
<dbReference type="PROSITE" id="PS00550">
    <property type="entry name" value="HEMERYTHRINS"/>
    <property type="match status" value="1"/>
</dbReference>
<name>Q6AMA9_DESPS</name>
<dbReference type="KEGG" id="dps:DP1787"/>
<dbReference type="InterPro" id="IPR012827">
    <property type="entry name" value="Hemerythrin_metal-bd"/>
</dbReference>
<feature type="domain" description="Hemerythrin-like" evidence="5">
    <location>
        <begin position="12"/>
        <end position="129"/>
    </location>
</feature>
<keyword evidence="3" id="KW-0479">Metal-binding</keyword>
<evidence type="ECO:0000313" key="7">
    <source>
        <dbReference type="Proteomes" id="UP000000602"/>
    </source>
</evidence>
<dbReference type="InterPro" id="IPR012312">
    <property type="entry name" value="Hemerythrin-like"/>
</dbReference>
<protein>
    <submittedName>
        <fullName evidence="6">Related to hemerythrin</fullName>
    </submittedName>
</protein>
<accession>Q6AMA9</accession>
<evidence type="ECO:0000313" key="6">
    <source>
        <dbReference type="EMBL" id="CAG36516.1"/>
    </source>
</evidence>
<dbReference type="AlphaFoldDB" id="Q6AMA9"/>
<proteinExistence type="inferred from homology"/>
<sequence>MAVIKWQDTYNTGVEHFDGEHQQIVELIDLMFFTLRDRSGKDVTEEACKEIISYTEQHFIREEQAMRAVAYPYLEEHIAEHSRLKAEMLKLQRGISNNFPKGAAKFYRFIHKWFIIHIQEMDKKYAPYCKEIPEQKCSAALLLAPQGDAKRAVSLC</sequence>
<keyword evidence="2" id="KW-0561">Oxygen transport</keyword>
<dbReference type="GO" id="GO:0005344">
    <property type="term" value="F:oxygen carrier activity"/>
    <property type="evidence" value="ECO:0007669"/>
    <property type="project" value="UniProtKB-KW"/>
</dbReference>
<gene>
    <name evidence="6" type="ordered locus">DP1787</name>
</gene>
<dbReference type="InterPro" id="IPR016131">
    <property type="entry name" value="Haemerythrin_Fe_BS"/>
</dbReference>
<dbReference type="RefSeq" id="WP_011189028.1">
    <property type="nucleotide sequence ID" value="NC_006138.1"/>
</dbReference>
<keyword evidence="4" id="KW-0408">Iron</keyword>
<dbReference type="GO" id="GO:0046872">
    <property type="term" value="F:metal ion binding"/>
    <property type="evidence" value="ECO:0007669"/>
    <property type="project" value="UniProtKB-KW"/>
</dbReference>
<dbReference type="Proteomes" id="UP000000602">
    <property type="component" value="Chromosome"/>
</dbReference>